<sequence>MIEVQMLGSTCVLPFLALCMLPQETSSAVLPDRFRDKREVNWLDQELFLHRSDQGHLSVGDDGELDRDVDQRPPPSETVLAPTEHLPPQRKSHHQNHRKAHEKR</sequence>
<organism evidence="3 4">
    <name type="scientific">Liparis tanakae</name>
    <name type="common">Tanaka's snailfish</name>
    <dbReference type="NCBI Taxonomy" id="230148"/>
    <lineage>
        <taxon>Eukaryota</taxon>
        <taxon>Metazoa</taxon>
        <taxon>Chordata</taxon>
        <taxon>Craniata</taxon>
        <taxon>Vertebrata</taxon>
        <taxon>Euteleostomi</taxon>
        <taxon>Actinopterygii</taxon>
        <taxon>Neopterygii</taxon>
        <taxon>Teleostei</taxon>
        <taxon>Neoteleostei</taxon>
        <taxon>Acanthomorphata</taxon>
        <taxon>Eupercaria</taxon>
        <taxon>Perciformes</taxon>
        <taxon>Cottioidei</taxon>
        <taxon>Cottales</taxon>
        <taxon>Liparidae</taxon>
        <taxon>Liparis</taxon>
    </lineage>
</organism>
<accession>A0A4Z2HPZ0</accession>
<dbReference type="EMBL" id="SRLO01000197">
    <property type="protein sequence ID" value="TNN67909.1"/>
    <property type="molecule type" value="Genomic_DNA"/>
</dbReference>
<evidence type="ECO:0000256" key="1">
    <source>
        <dbReference type="SAM" id="MobiDB-lite"/>
    </source>
</evidence>
<keyword evidence="2" id="KW-0732">Signal</keyword>
<dbReference type="Proteomes" id="UP000314294">
    <property type="component" value="Unassembled WGS sequence"/>
</dbReference>
<protein>
    <recommendedName>
        <fullName evidence="5">Secreted protein</fullName>
    </recommendedName>
</protein>
<keyword evidence="4" id="KW-1185">Reference proteome</keyword>
<name>A0A4Z2HPZ0_9TELE</name>
<dbReference type="AlphaFoldDB" id="A0A4Z2HPZ0"/>
<reference evidence="3 4" key="1">
    <citation type="submission" date="2019-03" db="EMBL/GenBank/DDBJ databases">
        <title>First draft genome of Liparis tanakae, snailfish: a comprehensive survey of snailfish specific genes.</title>
        <authorList>
            <person name="Kim W."/>
            <person name="Song I."/>
            <person name="Jeong J.-H."/>
            <person name="Kim D."/>
            <person name="Kim S."/>
            <person name="Ryu S."/>
            <person name="Song J.Y."/>
            <person name="Lee S.K."/>
        </authorList>
    </citation>
    <scope>NUCLEOTIDE SEQUENCE [LARGE SCALE GENOMIC DNA]</scope>
    <source>
        <tissue evidence="3">Muscle</tissue>
    </source>
</reference>
<gene>
    <name evidence="3" type="ORF">EYF80_021878</name>
</gene>
<feature type="region of interest" description="Disordered" evidence="1">
    <location>
        <begin position="53"/>
        <end position="104"/>
    </location>
</feature>
<feature type="compositionally biased region" description="Basic residues" evidence="1">
    <location>
        <begin position="88"/>
        <end position="104"/>
    </location>
</feature>
<evidence type="ECO:0000256" key="2">
    <source>
        <dbReference type="SAM" id="SignalP"/>
    </source>
</evidence>
<comment type="caution">
    <text evidence="3">The sequence shown here is derived from an EMBL/GenBank/DDBJ whole genome shotgun (WGS) entry which is preliminary data.</text>
</comment>
<evidence type="ECO:0000313" key="3">
    <source>
        <dbReference type="EMBL" id="TNN67909.1"/>
    </source>
</evidence>
<evidence type="ECO:0000313" key="4">
    <source>
        <dbReference type="Proteomes" id="UP000314294"/>
    </source>
</evidence>
<evidence type="ECO:0008006" key="5">
    <source>
        <dbReference type="Google" id="ProtNLM"/>
    </source>
</evidence>
<feature type="chain" id="PRO_5021307276" description="Secreted protein" evidence="2">
    <location>
        <begin position="28"/>
        <end position="104"/>
    </location>
</feature>
<dbReference type="OrthoDB" id="8788126at2759"/>
<feature type="signal peptide" evidence="2">
    <location>
        <begin position="1"/>
        <end position="27"/>
    </location>
</feature>
<proteinExistence type="predicted"/>